<dbReference type="EMBL" id="BPLQ01002964">
    <property type="protein sequence ID" value="GIX96747.1"/>
    <property type="molecule type" value="Genomic_DNA"/>
</dbReference>
<feature type="domain" description="Endonuclease/exonuclease/phosphatase" evidence="1">
    <location>
        <begin position="17"/>
        <end position="92"/>
    </location>
</feature>
<dbReference type="SUPFAM" id="SSF56219">
    <property type="entry name" value="DNase I-like"/>
    <property type="match status" value="1"/>
</dbReference>
<dbReference type="AlphaFoldDB" id="A0AAV4PNF2"/>
<dbReference type="GO" id="GO:0003964">
    <property type="term" value="F:RNA-directed DNA polymerase activity"/>
    <property type="evidence" value="ECO:0007669"/>
    <property type="project" value="UniProtKB-KW"/>
</dbReference>
<dbReference type="Pfam" id="PF14529">
    <property type="entry name" value="Exo_endo_phos_2"/>
    <property type="match status" value="1"/>
</dbReference>
<reference evidence="2 3" key="1">
    <citation type="submission" date="2021-06" db="EMBL/GenBank/DDBJ databases">
        <title>Caerostris darwini draft genome.</title>
        <authorList>
            <person name="Kono N."/>
            <person name="Arakawa K."/>
        </authorList>
    </citation>
    <scope>NUCLEOTIDE SEQUENCE [LARGE SCALE GENOMIC DNA]</scope>
</reference>
<keyword evidence="2" id="KW-0808">Transferase</keyword>
<keyword evidence="2" id="KW-0695">RNA-directed DNA polymerase</keyword>
<comment type="caution">
    <text evidence="2">The sequence shown here is derived from an EMBL/GenBank/DDBJ whole genome shotgun (WGS) entry which is preliminary data.</text>
</comment>
<proteinExistence type="predicted"/>
<sequence length="94" mass="10711">MQKLSIISLHLPNLDSIIITSIYVPITSDPQLFTLDLESIKQLESNIIMCGDFNAHHQVWKCSANRPRDNQFRKFANQTDIDIIAPTTPTRFVA</sequence>
<keyword evidence="2" id="KW-0548">Nucleotidyltransferase</keyword>
<accession>A0AAV4PNF2</accession>
<dbReference type="Gene3D" id="3.60.10.10">
    <property type="entry name" value="Endonuclease/exonuclease/phosphatase"/>
    <property type="match status" value="1"/>
</dbReference>
<keyword evidence="3" id="KW-1185">Reference proteome</keyword>
<evidence type="ECO:0000313" key="2">
    <source>
        <dbReference type="EMBL" id="GIX96747.1"/>
    </source>
</evidence>
<dbReference type="InterPro" id="IPR036691">
    <property type="entry name" value="Endo/exonu/phosph_ase_sf"/>
</dbReference>
<protein>
    <submittedName>
        <fullName evidence="2">RNA-directed DNA polymerase from mobile element jockey</fullName>
    </submittedName>
</protein>
<name>A0AAV4PNF2_9ARAC</name>
<dbReference type="Proteomes" id="UP001054837">
    <property type="component" value="Unassembled WGS sequence"/>
</dbReference>
<evidence type="ECO:0000313" key="3">
    <source>
        <dbReference type="Proteomes" id="UP001054837"/>
    </source>
</evidence>
<organism evidence="2 3">
    <name type="scientific">Caerostris darwini</name>
    <dbReference type="NCBI Taxonomy" id="1538125"/>
    <lineage>
        <taxon>Eukaryota</taxon>
        <taxon>Metazoa</taxon>
        <taxon>Ecdysozoa</taxon>
        <taxon>Arthropoda</taxon>
        <taxon>Chelicerata</taxon>
        <taxon>Arachnida</taxon>
        <taxon>Araneae</taxon>
        <taxon>Araneomorphae</taxon>
        <taxon>Entelegynae</taxon>
        <taxon>Araneoidea</taxon>
        <taxon>Araneidae</taxon>
        <taxon>Caerostris</taxon>
    </lineage>
</organism>
<gene>
    <name evidence="2" type="primary">jockeypol_76</name>
    <name evidence="2" type="ORF">CDAR_591701</name>
</gene>
<dbReference type="InterPro" id="IPR005135">
    <property type="entry name" value="Endo/exonuclease/phosphatase"/>
</dbReference>
<evidence type="ECO:0000259" key="1">
    <source>
        <dbReference type="Pfam" id="PF14529"/>
    </source>
</evidence>